<comment type="caution">
    <text evidence="2">The sequence shown here is derived from an EMBL/GenBank/DDBJ whole genome shotgun (WGS) entry which is preliminary data.</text>
</comment>
<organism evidence="2 3">
    <name type="scientific">Araneus ventricosus</name>
    <name type="common">Orbweaver spider</name>
    <name type="synonym">Epeira ventricosa</name>
    <dbReference type="NCBI Taxonomy" id="182803"/>
    <lineage>
        <taxon>Eukaryota</taxon>
        <taxon>Metazoa</taxon>
        <taxon>Ecdysozoa</taxon>
        <taxon>Arthropoda</taxon>
        <taxon>Chelicerata</taxon>
        <taxon>Arachnida</taxon>
        <taxon>Araneae</taxon>
        <taxon>Araneomorphae</taxon>
        <taxon>Entelegynae</taxon>
        <taxon>Araneoidea</taxon>
        <taxon>Araneidae</taxon>
        <taxon>Araneus</taxon>
    </lineage>
</organism>
<feature type="region of interest" description="Disordered" evidence="1">
    <location>
        <begin position="26"/>
        <end position="70"/>
    </location>
</feature>
<keyword evidence="3" id="KW-1185">Reference proteome</keyword>
<dbReference type="AlphaFoldDB" id="A0A4Y2TB02"/>
<gene>
    <name evidence="2" type="ORF">AVEN_72292_1</name>
</gene>
<proteinExistence type="predicted"/>
<dbReference type="Proteomes" id="UP000499080">
    <property type="component" value="Unassembled WGS sequence"/>
</dbReference>
<protein>
    <submittedName>
        <fullName evidence="2">Uncharacterized protein</fullName>
    </submittedName>
</protein>
<reference evidence="2 3" key="1">
    <citation type="journal article" date="2019" name="Sci. Rep.">
        <title>Orb-weaving spider Araneus ventricosus genome elucidates the spidroin gene catalogue.</title>
        <authorList>
            <person name="Kono N."/>
            <person name="Nakamura H."/>
            <person name="Ohtoshi R."/>
            <person name="Moran D.A.P."/>
            <person name="Shinohara A."/>
            <person name="Yoshida Y."/>
            <person name="Fujiwara M."/>
            <person name="Mori M."/>
            <person name="Tomita M."/>
            <person name="Arakawa K."/>
        </authorList>
    </citation>
    <scope>NUCLEOTIDE SEQUENCE [LARGE SCALE GENOMIC DNA]</scope>
</reference>
<feature type="compositionally biased region" description="Basic and acidic residues" evidence="1">
    <location>
        <begin position="26"/>
        <end position="40"/>
    </location>
</feature>
<dbReference type="EMBL" id="BGPR01027392">
    <property type="protein sequence ID" value="GBN97828.1"/>
    <property type="molecule type" value="Genomic_DNA"/>
</dbReference>
<evidence type="ECO:0000256" key="1">
    <source>
        <dbReference type="SAM" id="MobiDB-lite"/>
    </source>
</evidence>
<evidence type="ECO:0000313" key="2">
    <source>
        <dbReference type="EMBL" id="GBN97828.1"/>
    </source>
</evidence>
<evidence type="ECO:0000313" key="3">
    <source>
        <dbReference type="Proteomes" id="UP000499080"/>
    </source>
</evidence>
<name>A0A4Y2TB02_ARAVE</name>
<accession>A0A4Y2TB02</accession>
<sequence>MVKFLVLPSFKTDIRKIYLSFLPGNKKETAATNGDGEKRNQGPPEEFQRMKLVGPTKTKTRSPGAIRIKW</sequence>